<feature type="compositionally biased region" description="Acidic residues" evidence="3">
    <location>
        <begin position="360"/>
        <end position="369"/>
    </location>
</feature>
<reference evidence="5" key="1">
    <citation type="submission" date="2024-02" db="EMBL/GenBank/DDBJ databases">
        <authorList>
            <consortium name="ELIXIR-Norway"/>
            <consortium name="Elixir Norway"/>
        </authorList>
    </citation>
    <scope>NUCLEOTIDE SEQUENCE</scope>
</reference>
<dbReference type="InterPro" id="IPR003954">
    <property type="entry name" value="RRM_euk-type"/>
</dbReference>
<feature type="region of interest" description="Disordered" evidence="3">
    <location>
        <begin position="510"/>
        <end position="529"/>
    </location>
</feature>
<dbReference type="Gene3D" id="3.30.70.330">
    <property type="match status" value="5"/>
</dbReference>
<feature type="domain" description="RRM" evidence="4">
    <location>
        <begin position="628"/>
        <end position="700"/>
    </location>
</feature>
<dbReference type="Pfam" id="PF00076">
    <property type="entry name" value="RRM_1"/>
    <property type="match status" value="5"/>
</dbReference>
<dbReference type="Proteomes" id="UP001497444">
    <property type="component" value="Chromosome 4"/>
</dbReference>
<evidence type="ECO:0000313" key="5">
    <source>
        <dbReference type="EMBL" id="CAK9272001.1"/>
    </source>
</evidence>
<feature type="region of interest" description="Disordered" evidence="3">
    <location>
        <begin position="157"/>
        <end position="176"/>
    </location>
</feature>
<dbReference type="CDD" id="cd12317">
    <property type="entry name" value="RRM4_RBM19_RRM3_MRD1"/>
    <property type="match status" value="1"/>
</dbReference>
<feature type="compositionally biased region" description="Basic and acidic residues" evidence="3">
    <location>
        <begin position="157"/>
        <end position="172"/>
    </location>
</feature>
<keyword evidence="6" id="KW-1185">Reference proteome</keyword>
<dbReference type="PANTHER" id="PTHR10352">
    <property type="entry name" value="EUKARYOTIC TRANSLATION INITIATION FACTOR 3 SUBUNIT G"/>
    <property type="match status" value="1"/>
</dbReference>
<proteinExistence type="predicted"/>
<evidence type="ECO:0000256" key="1">
    <source>
        <dbReference type="ARBA" id="ARBA00022884"/>
    </source>
</evidence>
<dbReference type="CDD" id="cd12318">
    <property type="entry name" value="RRM5_RBM19_like"/>
    <property type="match status" value="1"/>
</dbReference>
<evidence type="ECO:0000259" key="4">
    <source>
        <dbReference type="PROSITE" id="PS50102"/>
    </source>
</evidence>
<feature type="compositionally biased region" description="Basic and acidic residues" evidence="3">
    <location>
        <begin position="343"/>
        <end position="354"/>
    </location>
</feature>
<organism evidence="5 6">
    <name type="scientific">Sphagnum jensenii</name>
    <dbReference type="NCBI Taxonomy" id="128206"/>
    <lineage>
        <taxon>Eukaryota</taxon>
        <taxon>Viridiplantae</taxon>
        <taxon>Streptophyta</taxon>
        <taxon>Embryophyta</taxon>
        <taxon>Bryophyta</taxon>
        <taxon>Sphagnophytina</taxon>
        <taxon>Sphagnopsida</taxon>
        <taxon>Sphagnales</taxon>
        <taxon>Sphagnaceae</taxon>
        <taxon>Sphagnum</taxon>
    </lineage>
</organism>
<dbReference type="PROSITE" id="PS50102">
    <property type="entry name" value="RRM"/>
    <property type="match status" value="5"/>
</dbReference>
<feature type="domain" description="RRM" evidence="4">
    <location>
        <begin position="432"/>
        <end position="510"/>
    </location>
</feature>
<evidence type="ECO:0000256" key="3">
    <source>
        <dbReference type="SAM" id="MobiDB-lite"/>
    </source>
</evidence>
<sequence>MFCLLTVSPSQRSPFSLLLDSLCIFGSPYKGYEGCQIMLRRTSRICVKNLPSYVTEQKLREHFSGKGEVTDAKIIRTRDGKTRQFGFVGFRTEEEAEAAAKYFHQSFFDTSRLTCELAQPIGASNLGRPWSRHSKGSSAFDKSHTPIISEDLTISGRVDKERSKHKETKSSDNIENDPQLNEFLEVMQPRNKAKLWANDTTISNAAKLETGSKLGRLEKQRGEVSGKKPALEVKTVEGVLRRVPIGKGKGGNQLLQTHLRYEGTDDDESDEDDDELYEEAPVLDLEVEGTTAHSGADPKDLMPLDKDPIVENAAVSDLDYMKARVKGGYWSSDDEGNADADETNFRKESSKSEAETSCSEGEEEEEEGHEEYVHMTDAPTKVVIAKEDSELKDDAGIRNCESQIRVDTGAPDGQETIVEVEAEEQESVSETGRLFVRNLPYTASEDELAAHFGRFGELSQVHVVLDKTTKRSKGLAYILYMFPEAAVRAMEELDKSIFQGRLLHILPAKRPPAAPEPKQAIHAGPGTTKYKQEREEQRKVAEASGHTQAWNPLFMRPDTIAENVARQYGMSKSEFLDPGAEDLAVRMALGETHIIAETKRSLSDEGVDVEVLEEVASGRMGKVNRSKSVILVKNLPFTTSEADLVSMFGVFGTLGRVILPPTKTLALVEFLEAGEAHRAFKTLAYKRFKHVPLYLEWAPENLLSGNGKSKVKTIEKGVGVGSNRAIVEKELVSAQDDNDVDQARSIFVKNLNFSTTESSLKKHFQKHVTEGTIRSVTIKKKLSKAGKSLSMGFGFVELDSAEAAKMFCKSLQGTVLDGHALMLQLSHNTKKSGDSDSRASAVKKVDKKESSTKIIVRNVAFEATRKDLQQLFNPFGQIKSVRLPKKFDGNHRGFAFVEFITRQEAQNAFEALQSTHLYGRHLVLERAKEGESLEDLRAWTASQFFEENGVDLDNKRPSKKRKQAALDDSHISFGQFAD</sequence>
<dbReference type="CDD" id="cd12316">
    <property type="entry name" value="RRM3_RBM19_RRM2_MRD1"/>
    <property type="match status" value="1"/>
</dbReference>
<dbReference type="InterPro" id="IPR034423">
    <property type="entry name" value="RBM19_RRM5"/>
</dbReference>
<protein>
    <recommendedName>
        <fullName evidence="4">RRM domain-containing protein</fullName>
    </recommendedName>
</protein>
<name>A0ABP0WYT3_9BRYO</name>
<dbReference type="SMART" id="SM00361">
    <property type="entry name" value="RRM_1"/>
    <property type="match status" value="3"/>
</dbReference>
<feature type="domain" description="RRM" evidence="4">
    <location>
        <begin position="43"/>
        <end position="120"/>
    </location>
</feature>
<dbReference type="InterPro" id="IPR035979">
    <property type="entry name" value="RBD_domain_sf"/>
</dbReference>
<feature type="domain" description="RRM" evidence="4">
    <location>
        <begin position="744"/>
        <end position="828"/>
    </location>
</feature>
<feature type="compositionally biased region" description="Acidic residues" evidence="3">
    <location>
        <begin position="332"/>
        <end position="342"/>
    </location>
</feature>
<dbReference type="SUPFAM" id="SSF54928">
    <property type="entry name" value="RNA-binding domain, RBD"/>
    <property type="match status" value="3"/>
</dbReference>
<dbReference type="CDD" id="cd12320">
    <property type="entry name" value="RRM6_RBM19_RRM5_MRD1"/>
    <property type="match status" value="1"/>
</dbReference>
<feature type="region of interest" description="Disordered" evidence="3">
    <location>
        <begin position="328"/>
        <end position="372"/>
    </location>
</feature>
<keyword evidence="1 2" id="KW-0694">RNA-binding</keyword>
<accession>A0ABP0WYT3</accession>
<gene>
    <name evidence="5" type="ORF">CSSPJE1EN1_LOCUS17479</name>
</gene>
<dbReference type="CDD" id="cd12565">
    <property type="entry name" value="RRM1_MRD1"/>
    <property type="match status" value="1"/>
</dbReference>
<dbReference type="InterPro" id="IPR000504">
    <property type="entry name" value="RRM_dom"/>
</dbReference>
<evidence type="ECO:0000256" key="2">
    <source>
        <dbReference type="PROSITE-ProRule" id="PRU00176"/>
    </source>
</evidence>
<feature type="domain" description="RRM" evidence="4">
    <location>
        <begin position="852"/>
        <end position="929"/>
    </location>
</feature>
<dbReference type="EMBL" id="OZ020099">
    <property type="protein sequence ID" value="CAK9272001.1"/>
    <property type="molecule type" value="Genomic_DNA"/>
</dbReference>
<evidence type="ECO:0000313" key="6">
    <source>
        <dbReference type="Proteomes" id="UP001497444"/>
    </source>
</evidence>
<dbReference type="InterPro" id="IPR012677">
    <property type="entry name" value="Nucleotide-bd_a/b_plait_sf"/>
</dbReference>
<dbReference type="SMART" id="SM00360">
    <property type="entry name" value="RRM"/>
    <property type="match status" value="5"/>
</dbReference>